<evidence type="ECO:0000256" key="6">
    <source>
        <dbReference type="ARBA" id="ARBA00022989"/>
    </source>
</evidence>
<dbReference type="Proteomes" id="UP000289718">
    <property type="component" value="Unassembled WGS sequence"/>
</dbReference>
<comment type="subcellular location">
    <subcellularLocation>
        <location evidence="1 8">Cell membrane</location>
        <topology evidence="1 8">Multi-pass membrane protein</topology>
    </subcellularLocation>
</comment>
<feature type="transmembrane region" description="Helical" evidence="8">
    <location>
        <begin position="73"/>
        <end position="94"/>
    </location>
</feature>
<proteinExistence type="inferred from homology"/>
<evidence type="ECO:0000256" key="3">
    <source>
        <dbReference type="ARBA" id="ARBA00022448"/>
    </source>
</evidence>
<sequence>METEFLVVFTLVILISSFIHGSIGFGFGLISTPVVALFTDIQTTITYIIIPTMIVNLVSILSEGKFFEALRRFWLIILLMVIGSVFGTFILVYYNSEYFKLILAFIIFFYLFQSLVKFRASFISDYPKSSTYGLGLIGGVVSGLTNVVAPLTIMYTLELKYSKKDTIQLSNLCFLFTKVGQVATFVYFGEFTSQAVQISFASIFIIAIGLYFGIKIKKKIDAKFYAKILKALLFIIAWMLVFQTVLG</sequence>
<feature type="transmembrane region" description="Helical" evidence="8">
    <location>
        <begin position="6"/>
        <end position="32"/>
    </location>
</feature>
<dbReference type="InterPro" id="IPR002781">
    <property type="entry name" value="TM_pro_TauE-like"/>
</dbReference>
<evidence type="ECO:0000313" key="9">
    <source>
        <dbReference type="EMBL" id="RXK12188.1"/>
    </source>
</evidence>
<dbReference type="RefSeq" id="WP_129062053.1">
    <property type="nucleotide sequence ID" value="NZ_NXIE01000004.1"/>
</dbReference>
<name>A0A4Q1AST7_9BACT</name>
<reference evidence="9 10" key="1">
    <citation type="submission" date="2017-09" db="EMBL/GenBank/DDBJ databases">
        <title>Genomics of the genus Arcobacter.</title>
        <authorList>
            <person name="Perez-Cataluna A."/>
            <person name="Figueras M.J."/>
            <person name="Salas-Masso N."/>
        </authorList>
    </citation>
    <scope>NUCLEOTIDE SEQUENCE [LARGE SCALE GENOMIC DNA]</scope>
    <source>
        <strain evidence="9 10">F156-34</strain>
    </source>
</reference>
<evidence type="ECO:0000256" key="8">
    <source>
        <dbReference type="RuleBase" id="RU363041"/>
    </source>
</evidence>
<feature type="transmembrane region" description="Helical" evidence="8">
    <location>
        <begin position="169"/>
        <end position="188"/>
    </location>
</feature>
<keyword evidence="3" id="KW-0813">Transport</keyword>
<evidence type="ECO:0000256" key="1">
    <source>
        <dbReference type="ARBA" id="ARBA00004651"/>
    </source>
</evidence>
<dbReference type="PANTHER" id="PTHR30269:SF37">
    <property type="entry name" value="MEMBRANE TRANSPORTER PROTEIN"/>
    <property type="match status" value="1"/>
</dbReference>
<keyword evidence="4 8" id="KW-1003">Cell membrane</keyword>
<comment type="similarity">
    <text evidence="2 8">Belongs to the 4-toluene sulfonate uptake permease (TSUP) (TC 2.A.102) family.</text>
</comment>
<dbReference type="EMBL" id="NXIE01000004">
    <property type="protein sequence ID" value="RXK12188.1"/>
    <property type="molecule type" value="Genomic_DNA"/>
</dbReference>
<dbReference type="AlphaFoldDB" id="A0A4Q1AST7"/>
<protein>
    <recommendedName>
        <fullName evidence="8">Probable membrane transporter protein</fullName>
    </recommendedName>
</protein>
<dbReference type="InterPro" id="IPR052017">
    <property type="entry name" value="TSUP"/>
</dbReference>
<evidence type="ECO:0000256" key="2">
    <source>
        <dbReference type="ARBA" id="ARBA00009142"/>
    </source>
</evidence>
<keyword evidence="10" id="KW-1185">Reference proteome</keyword>
<keyword evidence="5 8" id="KW-0812">Transmembrane</keyword>
<feature type="transmembrane region" description="Helical" evidence="8">
    <location>
        <begin position="224"/>
        <end position="246"/>
    </location>
</feature>
<evidence type="ECO:0000256" key="7">
    <source>
        <dbReference type="ARBA" id="ARBA00023136"/>
    </source>
</evidence>
<feature type="transmembrane region" description="Helical" evidence="8">
    <location>
        <begin position="44"/>
        <end position="61"/>
    </location>
</feature>
<organism evidence="9 10">
    <name type="scientific">Halarcobacter mediterraneus</name>
    <dbReference type="NCBI Taxonomy" id="2023153"/>
    <lineage>
        <taxon>Bacteria</taxon>
        <taxon>Pseudomonadati</taxon>
        <taxon>Campylobacterota</taxon>
        <taxon>Epsilonproteobacteria</taxon>
        <taxon>Campylobacterales</taxon>
        <taxon>Arcobacteraceae</taxon>
        <taxon>Halarcobacter</taxon>
    </lineage>
</organism>
<gene>
    <name evidence="9" type="ORF">CP965_10440</name>
</gene>
<feature type="transmembrane region" description="Helical" evidence="8">
    <location>
        <begin position="101"/>
        <end position="120"/>
    </location>
</feature>
<keyword evidence="6 8" id="KW-1133">Transmembrane helix</keyword>
<dbReference type="PANTHER" id="PTHR30269">
    <property type="entry name" value="TRANSMEMBRANE PROTEIN YFCA"/>
    <property type="match status" value="1"/>
</dbReference>
<dbReference type="OrthoDB" id="9155169at2"/>
<accession>A0A4Q1AST7</accession>
<dbReference type="Pfam" id="PF01925">
    <property type="entry name" value="TauE"/>
    <property type="match status" value="1"/>
</dbReference>
<evidence type="ECO:0000256" key="5">
    <source>
        <dbReference type="ARBA" id="ARBA00022692"/>
    </source>
</evidence>
<comment type="caution">
    <text evidence="9">The sequence shown here is derived from an EMBL/GenBank/DDBJ whole genome shotgun (WGS) entry which is preliminary data.</text>
</comment>
<evidence type="ECO:0000256" key="4">
    <source>
        <dbReference type="ARBA" id="ARBA00022475"/>
    </source>
</evidence>
<evidence type="ECO:0000313" key="10">
    <source>
        <dbReference type="Proteomes" id="UP000289718"/>
    </source>
</evidence>
<feature type="transmembrane region" description="Helical" evidence="8">
    <location>
        <begin position="132"/>
        <end position="157"/>
    </location>
</feature>
<dbReference type="GO" id="GO:0005886">
    <property type="term" value="C:plasma membrane"/>
    <property type="evidence" value="ECO:0007669"/>
    <property type="project" value="UniProtKB-SubCell"/>
</dbReference>
<keyword evidence="7 8" id="KW-0472">Membrane</keyword>
<feature type="transmembrane region" description="Helical" evidence="8">
    <location>
        <begin position="194"/>
        <end position="212"/>
    </location>
</feature>